<keyword evidence="3" id="KW-1185">Reference proteome</keyword>
<dbReference type="RefSeq" id="WP_155337577.1">
    <property type="nucleotide sequence ID" value="NZ_BAAABN010000032.1"/>
</dbReference>
<dbReference type="InterPro" id="IPR036388">
    <property type="entry name" value="WH-like_DNA-bd_sf"/>
</dbReference>
<dbReference type="AlphaFoldDB" id="A0A5M3VXN6"/>
<dbReference type="SUPFAM" id="SSF46785">
    <property type="entry name" value="Winged helix' DNA-binding domain"/>
    <property type="match status" value="1"/>
</dbReference>
<dbReference type="Proteomes" id="UP000334990">
    <property type="component" value="Unassembled WGS sequence"/>
</dbReference>
<dbReference type="Gene3D" id="1.10.10.10">
    <property type="entry name" value="Winged helix-like DNA-binding domain superfamily/Winged helix DNA-binding domain"/>
    <property type="match status" value="1"/>
</dbReference>
<evidence type="ECO:0000259" key="1">
    <source>
        <dbReference type="Pfam" id="PF03551"/>
    </source>
</evidence>
<accession>A0A5M3VXN6</accession>
<reference evidence="2 3" key="1">
    <citation type="submission" date="2019-10" db="EMBL/GenBank/DDBJ databases">
        <title>Whole genome shotgun sequence of Acrocarpospora corrugata NBRC 13972.</title>
        <authorList>
            <person name="Ichikawa N."/>
            <person name="Kimura A."/>
            <person name="Kitahashi Y."/>
            <person name="Komaki H."/>
            <person name="Oguchi A."/>
        </authorList>
    </citation>
    <scope>NUCLEOTIDE SEQUENCE [LARGE SCALE GENOMIC DNA]</scope>
    <source>
        <strain evidence="2 3">NBRC 13972</strain>
    </source>
</reference>
<dbReference type="PANTHER" id="PTHR33169:SF14">
    <property type="entry name" value="TRANSCRIPTIONAL REGULATOR RV3488"/>
    <property type="match status" value="1"/>
</dbReference>
<dbReference type="InterPro" id="IPR052509">
    <property type="entry name" value="Metal_resp_DNA-bind_regulator"/>
</dbReference>
<comment type="caution">
    <text evidence="2">The sequence shown here is derived from an EMBL/GenBank/DDBJ whole genome shotgun (WGS) entry which is preliminary data.</text>
</comment>
<dbReference type="PANTHER" id="PTHR33169">
    <property type="entry name" value="PADR-FAMILY TRANSCRIPTIONAL REGULATOR"/>
    <property type="match status" value="1"/>
</dbReference>
<protein>
    <submittedName>
        <fullName evidence="2">PadR family transcriptional regulator</fullName>
    </submittedName>
</protein>
<evidence type="ECO:0000313" key="2">
    <source>
        <dbReference type="EMBL" id="GES01286.1"/>
    </source>
</evidence>
<evidence type="ECO:0000313" key="3">
    <source>
        <dbReference type="Proteomes" id="UP000334990"/>
    </source>
</evidence>
<feature type="domain" description="Transcription regulator PadR N-terminal" evidence="1">
    <location>
        <begin position="14"/>
        <end position="85"/>
    </location>
</feature>
<dbReference type="EMBL" id="BLAD01000049">
    <property type="protein sequence ID" value="GES01286.1"/>
    <property type="molecule type" value="Genomic_DNA"/>
</dbReference>
<proteinExistence type="predicted"/>
<sequence length="120" mass="13417">MPGSEIRSLLHPFLLLLICERPGHGYDLIERLSLLGADDLEPGQIYRVLRNLEREGLLASTWVASATGPARRRYELTTAGMAALETRMARLTELGHVLESCLTRWRRIAAATRPHSLTTP</sequence>
<dbReference type="InterPro" id="IPR005149">
    <property type="entry name" value="Tscrpt_reg_PadR_N"/>
</dbReference>
<organism evidence="2 3">
    <name type="scientific">Acrocarpospora corrugata</name>
    <dbReference type="NCBI Taxonomy" id="35763"/>
    <lineage>
        <taxon>Bacteria</taxon>
        <taxon>Bacillati</taxon>
        <taxon>Actinomycetota</taxon>
        <taxon>Actinomycetes</taxon>
        <taxon>Streptosporangiales</taxon>
        <taxon>Streptosporangiaceae</taxon>
        <taxon>Acrocarpospora</taxon>
    </lineage>
</organism>
<gene>
    <name evidence="2" type="ORF">Acor_33500</name>
</gene>
<dbReference type="OrthoDB" id="122286at2"/>
<dbReference type="InterPro" id="IPR036390">
    <property type="entry name" value="WH_DNA-bd_sf"/>
</dbReference>
<dbReference type="Pfam" id="PF03551">
    <property type="entry name" value="PadR"/>
    <property type="match status" value="1"/>
</dbReference>
<name>A0A5M3VXN6_9ACTN</name>